<proteinExistence type="predicted"/>
<organism evidence="1 2">
    <name type="scientific">Chitinophaga caseinilytica</name>
    <dbReference type="NCBI Taxonomy" id="2267521"/>
    <lineage>
        <taxon>Bacteria</taxon>
        <taxon>Pseudomonadati</taxon>
        <taxon>Bacteroidota</taxon>
        <taxon>Chitinophagia</taxon>
        <taxon>Chitinophagales</taxon>
        <taxon>Chitinophagaceae</taxon>
        <taxon>Chitinophaga</taxon>
    </lineage>
</organism>
<sequence>MTEGNATILLPILQIPATSIPHATTVLRPNTYPPVLFIFRWCNTIQPNPCAIHPTLPQFPSRGISYPGIPRFSHQRHVFSIPPHRAISSPGIPRFLPPHRALHPREACRKPQQHHHFHPESSPATGSRRLAVCIEQVAHERPRGFLFRSGCHRRRLV</sequence>
<keyword evidence="2" id="KW-1185">Reference proteome</keyword>
<reference evidence="1 2" key="1">
    <citation type="submission" date="2024-03" db="EMBL/GenBank/DDBJ databases">
        <title>Chitinophaga caseinilytica sp. nov., a casein hydrolysing bacterium isolated from forest soil.</title>
        <authorList>
            <person name="Lee D.S."/>
            <person name="Han D.M."/>
            <person name="Baek J.H."/>
            <person name="Choi D.G."/>
            <person name="Jeon J.H."/>
            <person name="Jeon C.O."/>
        </authorList>
    </citation>
    <scope>NUCLEOTIDE SEQUENCE [LARGE SCALE GENOMIC DNA]</scope>
    <source>
        <strain evidence="1 2">KACC 19118</strain>
    </source>
</reference>
<dbReference type="RefSeq" id="WP_341842345.1">
    <property type="nucleotide sequence ID" value="NZ_CP149792.1"/>
</dbReference>
<protein>
    <submittedName>
        <fullName evidence="1">Uncharacterized protein</fullName>
    </submittedName>
</protein>
<evidence type="ECO:0000313" key="1">
    <source>
        <dbReference type="EMBL" id="WZN47720.1"/>
    </source>
</evidence>
<evidence type="ECO:0000313" key="2">
    <source>
        <dbReference type="Proteomes" id="UP001449657"/>
    </source>
</evidence>
<name>A0ABZ2Z869_9BACT</name>
<dbReference type="Proteomes" id="UP001449657">
    <property type="component" value="Chromosome"/>
</dbReference>
<gene>
    <name evidence="1" type="ORF">WJU22_05970</name>
</gene>
<accession>A0ABZ2Z869</accession>
<dbReference type="EMBL" id="CP150096">
    <property type="protein sequence ID" value="WZN47720.1"/>
    <property type="molecule type" value="Genomic_DNA"/>
</dbReference>